<comment type="caution">
    <text evidence="1">The sequence shown here is derived from an EMBL/GenBank/DDBJ whole genome shotgun (WGS) entry which is preliminary data.</text>
</comment>
<name>A0A8I0DKE4_9CLOT</name>
<sequence length="147" mass="17417">MKSLNMEQLILNYVENNITEEIKEEFINAAIHFIINEDNCSQADIMRIKYRFKKIKSQEIIDYLKLCSTYGYIIYRSVILNLIEESMKSRCCEVIIEISNELTKYVTMESDEDQLHKNIELAISKLYISDNCNKVVLEKFKTCNFNF</sequence>
<reference evidence="1" key="1">
    <citation type="submission" date="2020-08" db="EMBL/GenBank/DDBJ databases">
        <title>Genome public.</title>
        <authorList>
            <person name="Liu C."/>
            <person name="Sun Q."/>
        </authorList>
    </citation>
    <scope>NUCLEOTIDE SEQUENCE</scope>
    <source>
        <strain evidence="1">NSJ-42</strain>
    </source>
</reference>
<organism evidence="1 2">
    <name type="scientific">Clostridium lentum</name>
    <dbReference type="NCBI Taxonomy" id="2763037"/>
    <lineage>
        <taxon>Bacteria</taxon>
        <taxon>Bacillati</taxon>
        <taxon>Bacillota</taxon>
        <taxon>Clostridia</taxon>
        <taxon>Eubacteriales</taxon>
        <taxon>Clostridiaceae</taxon>
        <taxon>Clostridium</taxon>
    </lineage>
</organism>
<evidence type="ECO:0000313" key="1">
    <source>
        <dbReference type="EMBL" id="MBC5639008.1"/>
    </source>
</evidence>
<dbReference type="AlphaFoldDB" id="A0A8I0DKE4"/>
<gene>
    <name evidence="1" type="ORF">H8R92_00905</name>
</gene>
<dbReference type="RefSeq" id="WP_186834431.1">
    <property type="nucleotide sequence ID" value="NZ_JACOOQ010000001.1"/>
</dbReference>
<dbReference type="EMBL" id="JACOOQ010000001">
    <property type="protein sequence ID" value="MBC5639008.1"/>
    <property type="molecule type" value="Genomic_DNA"/>
</dbReference>
<protein>
    <submittedName>
        <fullName evidence="1">Uncharacterized protein</fullName>
    </submittedName>
</protein>
<accession>A0A8I0DKE4</accession>
<proteinExistence type="predicted"/>
<dbReference type="Proteomes" id="UP000662088">
    <property type="component" value="Unassembled WGS sequence"/>
</dbReference>
<keyword evidence="2" id="KW-1185">Reference proteome</keyword>
<evidence type="ECO:0000313" key="2">
    <source>
        <dbReference type="Proteomes" id="UP000662088"/>
    </source>
</evidence>